<comment type="caution">
    <text evidence="2">The sequence shown here is derived from an EMBL/GenBank/DDBJ whole genome shotgun (WGS) entry which is preliminary data.</text>
</comment>
<name>A0A4U1JAC0_9BACT</name>
<dbReference type="RefSeq" id="WP_136931365.1">
    <property type="nucleotide sequence ID" value="NZ_SSMQ01000025.1"/>
</dbReference>
<sequence length="127" mass="14215">MNIPRRWQRRVRGAWRGIQRAAGLLSAVAAAVWLVQKGRLGASGRRVVRKRPKQADERTIRRIAEAQAGGISSQESDARYESGEHPGGLHGKAVRPPPDAEIYEIDEPSDRTQAHRGSRRTMATMRR</sequence>
<dbReference type="AlphaFoldDB" id="A0A4U1JAC0"/>
<keyword evidence="3" id="KW-1185">Reference proteome</keyword>
<organism evidence="2 3">
    <name type="scientific">Polyangium fumosum</name>
    <dbReference type="NCBI Taxonomy" id="889272"/>
    <lineage>
        <taxon>Bacteria</taxon>
        <taxon>Pseudomonadati</taxon>
        <taxon>Myxococcota</taxon>
        <taxon>Polyangia</taxon>
        <taxon>Polyangiales</taxon>
        <taxon>Polyangiaceae</taxon>
        <taxon>Polyangium</taxon>
    </lineage>
</organism>
<evidence type="ECO:0000313" key="2">
    <source>
        <dbReference type="EMBL" id="TKD04396.1"/>
    </source>
</evidence>
<dbReference type="Proteomes" id="UP000309215">
    <property type="component" value="Unassembled WGS sequence"/>
</dbReference>
<evidence type="ECO:0000313" key="3">
    <source>
        <dbReference type="Proteomes" id="UP000309215"/>
    </source>
</evidence>
<dbReference type="EMBL" id="SSMQ01000025">
    <property type="protein sequence ID" value="TKD04396.1"/>
    <property type="molecule type" value="Genomic_DNA"/>
</dbReference>
<feature type="region of interest" description="Disordered" evidence="1">
    <location>
        <begin position="64"/>
        <end position="127"/>
    </location>
</feature>
<feature type="compositionally biased region" description="Basic residues" evidence="1">
    <location>
        <begin position="114"/>
        <end position="127"/>
    </location>
</feature>
<reference evidence="2 3" key="1">
    <citation type="submission" date="2019-04" db="EMBL/GenBank/DDBJ databases">
        <authorList>
            <person name="Li Y."/>
            <person name="Wang J."/>
        </authorList>
    </citation>
    <scope>NUCLEOTIDE SEQUENCE [LARGE SCALE GENOMIC DNA]</scope>
    <source>
        <strain evidence="2 3">DSM 14668</strain>
    </source>
</reference>
<accession>A0A4U1JAC0</accession>
<dbReference type="OrthoDB" id="5522693at2"/>
<gene>
    <name evidence="2" type="ORF">E8A74_23860</name>
</gene>
<proteinExistence type="predicted"/>
<protein>
    <submittedName>
        <fullName evidence="2">Uncharacterized protein</fullName>
    </submittedName>
</protein>
<evidence type="ECO:0000256" key="1">
    <source>
        <dbReference type="SAM" id="MobiDB-lite"/>
    </source>
</evidence>